<dbReference type="Gene3D" id="3.30.420.10">
    <property type="entry name" value="Ribonuclease H-like superfamily/Ribonuclease H"/>
    <property type="match status" value="1"/>
</dbReference>
<organism evidence="3 4">
    <name type="scientific">Araneus ventricosus</name>
    <name type="common">Orbweaver spider</name>
    <name type="synonym">Epeira ventricosa</name>
    <dbReference type="NCBI Taxonomy" id="182803"/>
    <lineage>
        <taxon>Eukaryota</taxon>
        <taxon>Metazoa</taxon>
        <taxon>Ecdysozoa</taxon>
        <taxon>Arthropoda</taxon>
        <taxon>Chelicerata</taxon>
        <taxon>Arachnida</taxon>
        <taxon>Araneae</taxon>
        <taxon>Araneomorphae</taxon>
        <taxon>Entelegynae</taxon>
        <taxon>Araneoidea</taxon>
        <taxon>Araneidae</taxon>
        <taxon>Araneus</taxon>
    </lineage>
</organism>
<feature type="domain" description="DUF4817" evidence="2">
    <location>
        <begin position="48"/>
        <end position="103"/>
    </location>
</feature>
<dbReference type="GO" id="GO:0003676">
    <property type="term" value="F:nucleic acid binding"/>
    <property type="evidence" value="ECO:0007669"/>
    <property type="project" value="InterPro"/>
</dbReference>
<protein>
    <recommendedName>
        <fullName evidence="2">DUF4817 domain-containing protein</fullName>
    </recommendedName>
</protein>
<dbReference type="InterPro" id="IPR036397">
    <property type="entry name" value="RNaseH_sf"/>
</dbReference>
<dbReference type="Proteomes" id="UP000499080">
    <property type="component" value="Unassembled WGS sequence"/>
</dbReference>
<dbReference type="SUPFAM" id="SSF46689">
    <property type="entry name" value="Homeodomain-like"/>
    <property type="match status" value="1"/>
</dbReference>
<evidence type="ECO:0000313" key="4">
    <source>
        <dbReference type="Proteomes" id="UP000499080"/>
    </source>
</evidence>
<comment type="subcellular location">
    <subcellularLocation>
        <location evidence="1">Nucleus</location>
    </subcellularLocation>
</comment>
<dbReference type="OrthoDB" id="6513831at2759"/>
<evidence type="ECO:0000256" key="1">
    <source>
        <dbReference type="ARBA" id="ARBA00004123"/>
    </source>
</evidence>
<keyword evidence="4" id="KW-1185">Reference proteome</keyword>
<reference evidence="3 4" key="1">
    <citation type="journal article" date="2019" name="Sci. Rep.">
        <title>Orb-weaving spider Araneus ventricosus genome elucidates the spidroin gene catalogue.</title>
        <authorList>
            <person name="Kono N."/>
            <person name="Nakamura H."/>
            <person name="Ohtoshi R."/>
            <person name="Moran D.A.P."/>
            <person name="Shinohara A."/>
            <person name="Yoshida Y."/>
            <person name="Fujiwara M."/>
            <person name="Mori M."/>
            <person name="Tomita M."/>
            <person name="Arakawa K."/>
        </authorList>
    </citation>
    <scope>NUCLEOTIDE SEQUENCE [LARGE SCALE GENOMIC DNA]</scope>
</reference>
<dbReference type="GO" id="GO:0005634">
    <property type="term" value="C:nucleus"/>
    <property type="evidence" value="ECO:0007669"/>
    <property type="project" value="UniProtKB-SubCell"/>
</dbReference>
<sequence length="377" mass="43386">MNENTGWGIKISLICRCRCGGAGVEGVFEVTLLYFPGCAISVDSMSWTGEHRAFVVEAYFKNADSIIETQRLFCRHFGVSRHGKIPDRKTISLWVANFRETGSCLKRKSPGRPRHVRTPENVAAVRDAVTQSPRRSARKKASALGLSQRSLKRILHEDLKFHPYKMMLVQEIKECDWPNRKKCCEVLLENVAPDDIVLSSDEAHFHLSGCVNKQNSRYWAESNLRQKHERPLHSEHVTVWCAVSHLGVIGAYFFEENNETVTVNSQRYVHMLRSFLQPQLHQFGQSEVWFQQDGATAHTSKLSMELLTQMFPSHLICIRDDIPWPARSPDLAACDFFLWGYLKAKVYTHKPKTLDEVKDAIRLEIAAFLQQWWKRLC</sequence>
<accession>A0A4Y2MM69</accession>
<evidence type="ECO:0000259" key="2">
    <source>
        <dbReference type="Pfam" id="PF16087"/>
    </source>
</evidence>
<evidence type="ECO:0000313" key="3">
    <source>
        <dbReference type="EMBL" id="GBN27450.1"/>
    </source>
</evidence>
<proteinExistence type="predicted"/>
<dbReference type="InterPro" id="IPR032135">
    <property type="entry name" value="DUF4817"/>
</dbReference>
<name>A0A4Y2MM69_ARAVE</name>
<dbReference type="Pfam" id="PF16087">
    <property type="entry name" value="DUF4817"/>
    <property type="match status" value="1"/>
</dbReference>
<dbReference type="AlphaFoldDB" id="A0A4Y2MM69"/>
<gene>
    <name evidence="3" type="ORF">AVEN_131186_1</name>
</gene>
<dbReference type="PANTHER" id="PTHR47326:SF1">
    <property type="entry name" value="HTH PSQ-TYPE DOMAIN-CONTAINING PROTEIN"/>
    <property type="match status" value="1"/>
</dbReference>
<dbReference type="EMBL" id="BGPR01007513">
    <property type="protein sequence ID" value="GBN27450.1"/>
    <property type="molecule type" value="Genomic_DNA"/>
</dbReference>
<dbReference type="InterPro" id="IPR009057">
    <property type="entry name" value="Homeodomain-like_sf"/>
</dbReference>
<comment type="caution">
    <text evidence="3">The sequence shown here is derived from an EMBL/GenBank/DDBJ whole genome shotgun (WGS) entry which is preliminary data.</text>
</comment>
<dbReference type="PANTHER" id="PTHR47326">
    <property type="entry name" value="TRANSPOSABLE ELEMENT TC3 TRANSPOSASE-LIKE PROTEIN"/>
    <property type="match status" value="1"/>
</dbReference>